<dbReference type="PANTHER" id="PTHR46847">
    <property type="entry name" value="D-ALLOSE-BINDING PERIPLASMIC PROTEIN-RELATED"/>
    <property type="match status" value="1"/>
</dbReference>
<dbReference type="Proteomes" id="UP000019666">
    <property type="component" value="Unassembled WGS sequence"/>
</dbReference>
<proteinExistence type="inferred from homology"/>
<dbReference type="AlphaFoldDB" id="A0A017HMP7"/>
<dbReference type="Gene3D" id="3.40.50.2300">
    <property type="match status" value="2"/>
</dbReference>
<evidence type="ECO:0000313" key="6">
    <source>
        <dbReference type="Proteomes" id="UP000019666"/>
    </source>
</evidence>
<protein>
    <recommendedName>
        <fullName evidence="4">Periplasmic binding protein domain-containing protein</fullName>
    </recommendedName>
</protein>
<keyword evidence="3" id="KW-0732">Signal</keyword>
<organism evidence="5 6">
    <name type="scientific">Rubellimicrobium mesophilum DSM 19309</name>
    <dbReference type="NCBI Taxonomy" id="442562"/>
    <lineage>
        <taxon>Bacteria</taxon>
        <taxon>Pseudomonadati</taxon>
        <taxon>Pseudomonadota</taxon>
        <taxon>Alphaproteobacteria</taxon>
        <taxon>Rhodobacterales</taxon>
        <taxon>Roseobacteraceae</taxon>
        <taxon>Rubellimicrobium</taxon>
    </lineage>
</organism>
<dbReference type="GO" id="GO:0030313">
    <property type="term" value="C:cell envelope"/>
    <property type="evidence" value="ECO:0007669"/>
    <property type="project" value="UniProtKB-SubCell"/>
</dbReference>
<dbReference type="HOGENOM" id="CLU_037628_3_3_5"/>
<comment type="similarity">
    <text evidence="2">Belongs to the bacterial solute-binding protein 2 family.</text>
</comment>
<dbReference type="Pfam" id="PF13407">
    <property type="entry name" value="Peripla_BP_4"/>
    <property type="match status" value="1"/>
</dbReference>
<dbReference type="STRING" id="442562.Rumeso_02911"/>
<gene>
    <name evidence="5" type="ORF">Rumeso_02911</name>
</gene>
<dbReference type="PATRIC" id="fig|442562.3.peg.2865"/>
<feature type="domain" description="Periplasmic binding protein" evidence="4">
    <location>
        <begin position="53"/>
        <end position="302"/>
    </location>
</feature>
<accession>A0A017HMP7</accession>
<reference evidence="5 6" key="1">
    <citation type="submission" date="2013-02" db="EMBL/GenBank/DDBJ databases">
        <authorList>
            <person name="Fiebig A."/>
            <person name="Goeker M."/>
            <person name="Klenk H.-P.P."/>
        </authorList>
    </citation>
    <scope>NUCLEOTIDE SEQUENCE [LARGE SCALE GENOMIC DNA]</scope>
    <source>
        <strain evidence="5 6">DSM 19309</strain>
    </source>
</reference>
<dbReference type="SUPFAM" id="SSF53822">
    <property type="entry name" value="Periplasmic binding protein-like I"/>
    <property type="match status" value="1"/>
</dbReference>
<evidence type="ECO:0000256" key="3">
    <source>
        <dbReference type="ARBA" id="ARBA00022729"/>
    </source>
</evidence>
<comment type="caution">
    <text evidence="5">The sequence shown here is derived from an EMBL/GenBank/DDBJ whole genome shotgun (WGS) entry which is preliminary data.</text>
</comment>
<comment type="subcellular location">
    <subcellularLocation>
        <location evidence="1">Cell envelope</location>
    </subcellularLocation>
</comment>
<name>A0A017HMP7_9RHOB</name>
<evidence type="ECO:0000259" key="4">
    <source>
        <dbReference type="Pfam" id="PF13407"/>
    </source>
</evidence>
<evidence type="ECO:0000256" key="1">
    <source>
        <dbReference type="ARBA" id="ARBA00004196"/>
    </source>
</evidence>
<sequence>MSRLEGQERRASKGETDIMTPFVRLVGAAAATLVATAAAAQERPHVELVLGIQIGFHEAIACGARAAAEEFGADIGVQAAQNYGPADQIPLLNSVLATRPDFVILDPTNRTAMVAPLADAVAQGVKVIAVDTTLDDTSMLTARIGTDNVEVGRQLARGLAEQLGDQAGKVAMVASSPGISTIDDRIKGFEEEIAKYPNLEFIGTQYAGNEVGQATSTFSSLLAANPDLIGVAAPSENPAMGVAAGIRGAGVADSVAAAGVDASEAQIAALREGLLDALVMQQPYEMGYEAVKAAVAVTNGEEVPAEAATGAVIGTAENIDDPEVAKYLYVGHCI</sequence>
<dbReference type="InterPro" id="IPR025997">
    <property type="entry name" value="SBP_2_dom"/>
</dbReference>
<dbReference type="EMBL" id="AOSK01000075">
    <property type="protein sequence ID" value="EYD75565.1"/>
    <property type="molecule type" value="Genomic_DNA"/>
</dbReference>
<dbReference type="PANTHER" id="PTHR46847:SF1">
    <property type="entry name" value="D-ALLOSE-BINDING PERIPLASMIC PROTEIN-RELATED"/>
    <property type="match status" value="1"/>
</dbReference>
<dbReference type="InterPro" id="IPR028082">
    <property type="entry name" value="Peripla_BP_I"/>
</dbReference>
<evidence type="ECO:0000256" key="2">
    <source>
        <dbReference type="ARBA" id="ARBA00007639"/>
    </source>
</evidence>
<dbReference type="GO" id="GO:0030246">
    <property type="term" value="F:carbohydrate binding"/>
    <property type="evidence" value="ECO:0007669"/>
    <property type="project" value="UniProtKB-ARBA"/>
</dbReference>
<keyword evidence="6" id="KW-1185">Reference proteome</keyword>
<evidence type="ECO:0000313" key="5">
    <source>
        <dbReference type="EMBL" id="EYD75565.1"/>
    </source>
</evidence>